<sequence>MIEFPGTEQEVRQLERFLSATEEGPVSKELDALRGRAKEHAERLSSAVSIGFAGEFGAGKSSLANMLAGADILPTGPQHLPLPLVIVTHAEEPETTVGWWDKPTKTYAGVALEKAAADEPDFISVGVNSPALREISLFDLPGSGALDDSYKKTLELLKFVDCAIWCTNGTNAWRETERHLWSQVPQELRDNSLLVVTHADLPTVRDSLDRVLDRLESERDGLFQSVIPIGTPVAVKAMSNEPEPDFALWESCGGQRLAEQVLETASTRRKRDIAAARADIENLFLPALAELERQTEADDPETPRPEATAPTLQDSLSTVMPPLSNPVLQDWLDAIAGIYDDLKESSDIPPADFLRSCQEIVEDFAERLENGAEIDPAADWIPREFEKATDLLLLLQFESGDAPLRDAVSILTQLGDSLAWAGTLAAAPQSRTGT</sequence>
<dbReference type="STRING" id="1685379.AVO45_15650"/>
<dbReference type="InterPro" id="IPR027417">
    <property type="entry name" value="P-loop_NTPase"/>
</dbReference>
<feature type="region of interest" description="Disordered" evidence="1">
    <location>
        <begin position="294"/>
        <end position="316"/>
    </location>
</feature>
<organism evidence="3 4">
    <name type="scientific">Ruegeria marisrubri</name>
    <dbReference type="NCBI Taxonomy" id="1685379"/>
    <lineage>
        <taxon>Bacteria</taxon>
        <taxon>Pseudomonadati</taxon>
        <taxon>Pseudomonadota</taxon>
        <taxon>Alphaproteobacteria</taxon>
        <taxon>Rhodobacterales</taxon>
        <taxon>Roseobacteraceae</taxon>
        <taxon>Ruegeria</taxon>
    </lineage>
</organism>
<dbReference type="EMBL" id="LQBQ01000039">
    <property type="protein sequence ID" value="KUJ73175.1"/>
    <property type="molecule type" value="Genomic_DNA"/>
</dbReference>
<evidence type="ECO:0000256" key="1">
    <source>
        <dbReference type="SAM" id="MobiDB-lite"/>
    </source>
</evidence>
<evidence type="ECO:0000313" key="4">
    <source>
        <dbReference type="Proteomes" id="UP000053791"/>
    </source>
</evidence>
<dbReference type="InterPro" id="IPR045063">
    <property type="entry name" value="Dynamin_N"/>
</dbReference>
<accession>A0A0X3TBJ3</accession>
<dbReference type="SUPFAM" id="SSF52540">
    <property type="entry name" value="P-loop containing nucleoside triphosphate hydrolases"/>
    <property type="match status" value="1"/>
</dbReference>
<feature type="domain" description="Dynamin N-terminal" evidence="2">
    <location>
        <begin position="50"/>
        <end position="197"/>
    </location>
</feature>
<evidence type="ECO:0000313" key="3">
    <source>
        <dbReference type="EMBL" id="KUJ73175.1"/>
    </source>
</evidence>
<keyword evidence="4" id="KW-1185">Reference proteome</keyword>
<evidence type="ECO:0000259" key="2">
    <source>
        <dbReference type="Pfam" id="PF00350"/>
    </source>
</evidence>
<name>A0A0X3TBJ3_9RHOB</name>
<protein>
    <recommendedName>
        <fullName evidence="2">Dynamin N-terminal domain-containing protein</fullName>
    </recommendedName>
</protein>
<dbReference type="RefSeq" id="WP_068350088.1">
    <property type="nucleotide sequence ID" value="NZ_LQBQ01000039.1"/>
</dbReference>
<proteinExistence type="predicted"/>
<gene>
    <name evidence="3" type="ORF">AVO45_15650</name>
</gene>
<dbReference type="Pfam" id="PF00350">
    <property type="entry name" value="Dynamin_N"/>
    <property type="match status" value="1"/>
</dbReference>
<dbReference type="OrthoDB" id="7647819at2"/>
<dbReference type="Gene3D" id="3.40.50.300">
    <property type="entry name" value="P-loop containing nucleotide triphosphate hydrolases"/>
    <property type="match status" value="1"/>
</dbReference>
<dbReference type="Proteomes" id="UP000053791">
    <property type="component" value="Unassembled WGS sequence"/>
</dbReference>
<comment type="caution">
    <text evidence="3">The sequence shown here is derived from an EMBL/GenBank/DDBJ whole genome shotgun (WGS) entry which is preliminary data.</text>
</comment>
<feature type="compositionally biased region" description="Basic and acidic residues" evidence="1">
    <location>
        <begin position="294"/>
        <end position="304"/>
    </location>
</feature>
<dbReference type="AlphaFoldDB" id="A0A0X3TBJ3"/>
<reference evidence="3 4" key="1">
    <citation type="submission" date="2015-12" db="EMBL/GenBank/DDBJ databases">
        <authorList>
            <person name="Shamseldin A."/>
            <person name="Moawad H."/>
            <person name="Abd El-Rahim W.M."/>
            <person name="Sadowsky M.J."/>
        </authorList>
    </citation>
    <scope>NUCLEOTIDE SEQUENCE [LARGE SCALE GENOMIC DNA]</scope>
    <source>
        <strain evidence="3 4">ZGT118</strain>
    </source>
</reference>